<dbReference type="AlphaFoldDB" id="A0A284RJI4"/>
<organism evidence="1 2">
    <name type="scientific">Armillaria ostoyae</name>
    <name type="common">Armillaria root rot fungus</name>
    <dbReference type="NCBI Taxonomy" id="47428"/>
    <lineage>
        <taxon>Eukaryota</taxon>
        <taxon>Fungi</taxon>
        <taxon>Dikarya</taxon>
        <taxon>Basidiomycota</taxon>
        <taxon>Agaricomycotina</taxon>
        <taxon>Agaricomycetes</taxon>
        <taxon>Agaricomycetidae</taxon>
        <taxon>Agaricales</taxon>
        <taxon>Marasmiineae</taxon>
        <taxon>Physalacriaceae</taxon>
        <taxon>Armillaria</taxon>
    </lineage>
</organism>
<dbReference type="EMBL" id="FUEG01000009">
    <property type="protein sequence ID" value="SJL08902.1"/>
    <property type="molecule type" value="Genomic_DNA"/>
</dbReference>
<proteinExistence type="predicted"/>
<reference evidence="2" key="1">
    <citation type="journal article" date="2017" name="Nat. Ecol. Evol.">
        <title>Genome expansion and lineage-specific genetic innovations in the forest pathogenic fungi Armillaria.</title>
        <authorList>
            <person name="Sipos G."/>
            <person name="Prasanna A.N."/>
            <person name="Walter M.C."/>
            <person name="O'Connor E."/>
            <person name="Balint B."/>
            <person name="Krizsan K."/>
            <person name="Kiss B."/>
            <person name="Hess J."/>
            <person name="Varga T."/>
            <person name="Slot J."/>
            <person name="Riley R."/>
            <person name="Boka B."/>
            <person name="Rigling D."/>
            <person name="Barry K."/>
            <person name="Lee J."/>
            <person name="Mihaltcheva S."/>
            <person name="LaButti K."/>
            <person name="Lipzen A."/>
            <person name="Waldron R."/>
            <person name="Moloney N.M."/>
            <person name="Sperisen C."/>
            <person name="Kredics L."/>
            <person name="Vagvoelgyi C."/>
            <person name="Patrignani A."/>
            <person name="Fitzpatrick D."/>
            <person name="Nagy I."/>
            <person name="Doyle S."/>
            <person name="Anderson J.B."/>
            <person name="Grigoriev I.V."/>
            <person name="Gueldener U."/>
            <person name="Muensterkoetter M."/>
            <person name="Nagy L.G."/>
        </authorList>
    </citation>
    <scope>NUCLEOTIDE SEQUENCE [LARGE SCALE GENOMIC DNA]</scope>
    <source>
        <strain evidence="2">C18/9</strain>
    </source>
</reference>
<protein>
    <submittedName>
        <fullName evidence="1">Uncharacterized protein</fullName>
    </submittedName>
</protein>
<gene>
    <name evidence="1" type="ORF">ARMOST_12276</name>
</gene>
<keyword evidence="2" id="KW-1185">Reference proteome</keyword>
<evidence type="ECO:0000313" key="2">
    <source>
        <dbReference type="Proteomes" id="UP000219338"/>
    </source>
</evidence>
<name>A0A284RJI4_ARMOS</name>
<evidence type="ECO:0000313" key="1">
    <source>
        <dbReference type="EMBL" id="SJL08902.1"/>
    </source>
</evidence>
<accession>A0A284RJI4</accession>
<dbReference type="Proteomes" id="UP000219338">
    <property type="component" value="Unassembled WGS sequence"/>
</dbReference>
<sequence>MPNMPVIIKKGSFWPIYQLLILSASTNNPVSKFPASGDQCINVFRDWILVGSHDLEHMVHSISILDDQLSLPTISFHVSHSQSMHIALLNINTFVPVIELSHDMNSSHLVLLTLITTAASACMATTPPPASATEDTLERQFILQGLCLEESGTTRCCGLALASGVMATPNAATVA</sequence>